<evidence type="ECO:0000256" key="10">
    <source>
        <dbReference type="SAM" id="Phobius"/>
    </source>
</evidence>
<feature type="transmembrane region" description="Helical" evidence="10">
    <location>
        <begin position="6"/>
        <end position="35"/>
    </location>
</feature>
<evidence type="ECO:0000256" key="7">
    <source>
        <dbReference type="ARBA" id="ARBA00023170"/>
    </source>
</evidence>
<comment type="subcellular location">
    <subcellularLocation>
        <location evidence="1">Cell membrane</location>
        <topology evidence="1">Multi-pass membrane protein</topology>
    </subcellularLocation>
</comment>
<dbReference type="Pfam" id="PF00001">
    <property type="entry name" value="7tm_1"/>
    <property type="match status" value="1"/>
</dbReference>
<evidence type="ECO:0000256" key="2">
    <source>
        <dbReference type="ARBA" id="ARBA00022475"/>
    </source>
</evidence>
<feature type="transmembrane region" description="Helical" evidence="10">
    <location>
        <begin position="180"/>
        <end position="204"/>
    </location>
</feature>
<keyword evidence="5 9" id="KW-0297">G-protein coupled receptor</keyword>
<dbReference type="SMART" id="SM01381">
    <property type="entry name" value="7TM_GPCR_Srsx"/>
    <property type="match status" value="1"/>
</dbReference>
<dbReference type="SUPFAM" id="SSF81321">
    <property type="entry name" value="Family A G protein-coupled receptor-like"/>
    <property type="match status" value="1"/>
</dbReference>
<dbReference type="PROSITE" id="PS00237">
    <property type="entry name" value="G_PROTEIN_RECEP_F1_1"/>
    <property type="match status" value="1"/>
</dbReference>
<reference evidence="12" key="1">
    <citation type="journal article" date="2016" name="PLoS Biol.">
        <title>GPCRs Direct Germline Development and Somatic Gonad Function in Planarians.</title>
        <authorList>
            <person name="Saberi A."/>
            <person name="Jamal A."/>
            <person name="Beets I."/>
            <person name="Schoofs L."/>
            <person name="Newmark P.A."/>
        </authorList>
    </citation>
    <scope>NUCLEOTIDE SEQUENCE</scope>
</reference>
<keyword evidence="7 9" id="KW-0675">Receptor</keyword>
<evidence type="ECO:0000256" key="9">
    <source>
        <dbReference type="RuleBase" id="RU000688"/>
    </source>
</evidence>
<keyword evidence="6 10" id="KW-0472">Membrane</keyword>
<gene>
    <name evidence="12" type="primary">gcr366</name>
</gene>
<evidence type="ECO:0000259" key="11">
    <source>
        <dbReference type="PROSITE" id="PS50262"/>
    </source>
</evidence>
<name>A0A193KUG8_SCHMD</name>
<evidence type="ECO:0000256" key="3">
    <source>
        <dbReference type="ARBA" id="ARBA00022692"/>
    </source>
</evidence>
<dbReference type="InterPro" id="IPR017452">
    <property type="entry name" value="GPCR_Rhodpsn_7TM"/>
</dbReference>
<accession>A0A193KUG8</accession>
<feature type="transmembrane region" description="Helical" evidence="10">
    <location>
        <begin position="47"/>
        <end position="72"/>
    </location>
</feature>
<evidence type="ECO:0000313" key="12">
    <source>
        <dbReference type="EMBL" id="ANO39123.1"/>
    </source>
</evidence>
<feature type="transmembrane region" description="Helical" evidence="10">
    <location>
        <begin position="84"/>
        <end position="105"/>
    </location>
</feature>
<feature type="domain" description="G-protein coupled receptors family 1 profile" evidence="11">
    <location>
        <begin position="27"/>
        <end position="287"/>
    </location>
</feature>
<evidence type="ECO:0000256" key="6">
    <source>
        <dbReference type="ARBA" id="ARBA00023136"/>
    </source>
</evidence>
<dbReference type="OMA" id="AIQCIYA"/>
<dbReference type="GO" id="GO:0043005">
    <property type="term" value="C:neuron projection"/>
    <property type="evidence" value="ECO:0007669"/>
    <property type="project" value="TreeGrafter"/>
</dbReference>
<evidence type="ECO:0000256" key="1">
    <source>
        <dbReference type="ARBA" id="ARBA00004651"/>
    </source>
</evidence>
<keyword evidence="3 9" id="KW-0812">Transmembrane</keyword>
<dbReference type="Gene3D" id="1.20.1070.10">
    <property type="entry name" value="Rhodopsin 7-helix transmembrane proteins"/>
    <property type="match status" value="1"/>
</dbReference>
<dbReference type="InterPro" id="IPR000276">
    <property type="entry name" value="GPCR_Rhodpsn"/>
</dbReference>
<dbReference type="OrthoDB" id="10049706at2759"/>
<sequence length="317" mass="36426">MEFKIAVAMKMGCVTVTVILLIVGLIGNALVIYIVSGRFRMRTVTNIYLLCLSIVDIFHLISIIFVCSTVVLEQFVFGTVLCRISLALEGINWFAGTFILTALSIDRFIAVCHPTRAISWRTVKTALVVVVIIFLICIVLLSPLAVYAEIKIDLKNHSVNQTEYAKHYCTLMIPTENRNLFTLSMFSIGFAVPVLCMIIFYTMIYRKLQFISHHNTALSINSRKSMKSITRFAFLLIVIYVLFWLPYWVNQLFVISRLFTNWRVMLYIGIMTQFLGYLNSALNPLWYAFMSKQFRTMYLEVATCTSFNDSFLKLFGE</sequence>
<feature type="transmembrane region" description="Helical" evidence="10">
    <location>
        <begin position="232"/>
        <end position="249"/>
    </location>
</feature>
<evidence type="ECO:0000256" key="8">
    <source>
        <dbReference type="ARBA" id="ARBA00023224"/>
    </source>
</evidence>
<dbReference type="GO" id="GO:0042277">
    <property type="term" value="F:peptide binding"/>
    <property type="evidence" value="ECO:0007669"/>
    <property type="project" value="TreeGrafter"/>
</dbReference>
<dbReference type="PRINTS" id="PR00237">
    <property type="entry name" value="GPCRRHODOPSN"/>
</dbReference>
<dbReference type="EMBL" id="KX018962">
    <property type="protein sequence ID" value="ANO39123.1"/>
    <property type="molecule type" value="mRNA"/>
</dbReference>
<keyword evidence="2" id="KW-1003">Cell membrane</keyword>
<evidence type="ECO:0000256" key="5">
    <source>
        <dbReference type="ARBA" id="ARBA00023040"/>
    </source>
</evidence>
<protein>
    <submittedName>
        <fullName evidence="12">GCR366</fullName>
    </submittedName>
</protein>
<evidence type="ECO:0000256" key="4">
    <source>
        <dbReference type="ARBA" id="ARBA00022989"/>
    </source>
</evidence>
<feature type="transmembrane region" description="Helical" evidence="10">
    <location>
        <begin position="126"/>
        <end position="148"/>
    </location>
</feature>
<keyword evidence="4 10" id="KW-1133">Transmembrane helix</keyword>
<dbReference type="GO" id="GO:0005886">
    <property type="term" value="C:plasma membrane"/>
    <property type="evidence" value="ECO:0007669"/>
    <property type="project" value="UniProtKB-SubCell"/>
</dbReference>
<dbReference type="AlphaFoldDB" id="A0A193KUG8"/>
<feature type="transmembrane region" description="Helical" evidence="10">
    <location>
        <begin position="264"/>
        <end position="289"/>
    </location>
</feature>
<dbReference type="PANTHER" id="PTHR24229:SF40">
    <property type="entry name" value="ALLATOSTATIN C RECEPTOR 1-RELATED"/>
    <property type="match status" value="1"/>
</dbReference>
<comment type="similarity">
    <text evidence="9">Belongs to the G-protein coupled receptor 1 family.</text>
</comment>
<dbReference type="PANTHER" id="PTHR24229">
    <property type="entry name" value="NEUROPEPTIDES RECEPTOR"/>
    <property type="match status" value="1"/>
</dbReference>
<dbReference type="GO" id="GO:0004930">
    <property type="term" value="F:G protein-coupled receptor activity"/>
    <property type="evidence" value="ECO:0007669"/>
    <property type="project" value="UniProtKB-KW"/>
</dbReference>
<proteinExistence type="evidence at transcript level"/>
<keyword evidence="8 9" id="KW-0807">Transducer</keyword>
<organism evidence="12">
    <name type="scientific">Schmidtea mediterranea</name>
    <name type="common">Freshwater planarian flatworm</name>
    <dbReference type="NCBI Taxonomy" id="79327"/>
    <lineage>
        <taxon>Eukaryota</taxon>
        <taxon>Metazoa</taxon>
        <taxon>Spiralia</taxon>
        <taxon>Lophotrochozoa</taxon>
        <taxon>Platyhelminthes</taxon>
        <taxon>Rhabditophora</taxon>
        <taxon>Seriata</taxon>
        <taxon>Tricladida</taxon>
        <taxon>Continenticola</taxon>
        <taxon>Geoplanoidea</taxon>
        <taxon>Dugesiidae</taxon>
        <taxon>Schmidtea</taxon>
    </lineage>
</organism>
<dbReference type="PROSITE" id="PS50262">
    <property type="entry name" value="G_PROTEIN_RECEP_F1_2"/>
    <property type="match status" value="1"/>
</dbReference>